<keyword evidence="3" id="KW-1185">Reference proteome</keyword>
<dbReference type="AlphaFoldDB" id="A0A0C2ZMV8"/>
<organism evidence="2 3">
    <name type="scientific">Scleroderma citrinum Foug A</name>
    <dbReference type="NCBI Taxonomy" id="1036808"/>
    <lineage>
        <taxon>Eukaryota</taxon>
        <taxon>Fungi</taxon>
        <taxon>Dikarya</taxon>
        <taxon>Basidiomycota</taxon>
        <taxon>Agaricomycotina</taxon>
        <taxon>Agaricomycetes</taxon>
        <taxon>Agaricomycetidae</taxon>
        <taxon>Boletales</taxon>
        <taxon>Sclerodermatineae</taxon>
        <taxon>Sclerodermataceae</taxon>
        <taxon>Scleroderma</taxon>
    </lineage>
</organism>
<evidence type="ECO:0000313" key="2">
    <source>
        <dbReference type="EMBL" id="KIM53967.1"/>
    </source>
</evidence>
<sequence length="62" mass="6937">MGLPRPTGRSNSEMLRNRRRPRCTAVHVPQQGSGWCAKNGLTFSRIVRMSGWSRVGREIGAL</sequence>
<dbReference type="EMBL" id="KN822165">
    <property type="protein sequence ID" value="KIM53967.1"/>
    <property type="molecule type" value="Genomic_DNA"/>
</dbReference>
<dbReference type="Proteomes" id="UP000053989">
    <property type="component" value="Unassembled WGS sequence"/>
</dbReference>
<dbReference type="HOGENOM" id="CLU_2905469_0_0_1"/>
<feature type="region of interest" description="Disordered" evidence="1">
    <location>
        <begin position="1"/>
        <end position="26"/>
    </location>
</feature>
<gene>
    <name evidence="2" type="ORF">SCLCIDRAFT_404339</name>
</gene>
<reference evidence="3" key="2">
    <citation type="submission" date="2015-01" db="EMBL/GenBank/DDBJ databases">
        <title>Evolutionary Origins and Diversification of the Mycorrhizal Mutualists.</title>
        <authorList>
            <consortium name="DOE Joint Genome Institute"/>
            <consortium name="Mycorrhizal Genomics Consortium"/>
            <person name="Kohler A."/>
            <person name="Kuo A."/>
            <person name="Nagy L.G."/>
            <person name="Floudas D."/>
            <person name="Copeland A."/>
            <person name="Barry K.W."/>
            <person name="Cichocki N."/>
            <person name="Veneault-Fourrey C."/>
            <person name="LaButti K."/>
            <person name="Lindquist E.A."/>
            <person name="Lipzen A."/>
            <person name="Lundell T."/>
            <person name="Morin E."/>
            <person name="Murat C."/>
            <person name="Riley R."/>
            <person name="Ohm R."/>
            <person name="Sun H."/>
            <person name="Tunlid A."/>
            <person name="Henrissat B."/>
            <person name="Grigoriev I.V."/>
            <person name="Hibbett D.S."/>
            <person name="Martin F."/>
        </authorList>
    </citation>
    <scope>NUCLEOTIDE SEQUENCE [LARGE SCALE GENOMIC DNA]</scope>
    <source>
        <strain evidence="3">Foug A</strain>
    </source>
</reference>
<reference evidence="2 3" key="1">
    <citation type="submission" date="2014-04" db="EMBL/GenBank/DDBJ databases">
        <authorList>
            <consortium name="DOE Joint Genome Institute"/>
            <person name="Kuo A."/>
            <person name="Kohler A."/>
            <person name="Nagy L.G."/>
            <person name="Floudas D."/>
            <person name="Copeland A."/>
            <person name="Barry K.W."/>
            <person name="Cichocki N."/>
            <person name="Veneault-Fourrey C."/>
            <person name="LaButti K."/>
            <person name="Lindquist E.A."/>
            <person name="Lipzen A."/>
            <person name="Lundell T."/>
            <person name="Morin E."/>
            <person name="Murat C."/>
            <person name="Sun H."/>
            <person name="Tunlid A."/>
            <person name="Henrissat B."/>
            <person name="Grigoriev I.V."/>
            <person name="Hibbett D.S."/>
            <person name="Martin F."/>
            <person name="Nordberg H.P."/>
            <person name="Cantor M.N."/>
            <person name="Hua S.X."/>
        </authorList>
    </citation>
    <scope>NUCLEOTIDE SEQUENCE [LARGE SCALE GENOMIC DNA]</scope>
    <source>
        <strain evidence="2 3">Foug A</strain>
    </source>
</reference>
<accession>A0A0C2ZMV8</accession>
<evidence type="ECO:0000256" key="1">
    <source>
        <dbReference type="SAM" id="MobiDB-lite"/>
    </source>
</evidence>
<proteinExistence type="predicted"/>
<protein>
    <submittedName>
        <fullName evidence="2">Uncharacterized protein</fullName>
    </submittedName>
</protein>
<evidence type="ECO:0000313" key="3">
    <source>
        <dbReference type="Proteomes" id="UP000053989"/>
    </source>
</evidence>
<dbReference type="InParanoid" id="A0A0C2ZMV8"/>
<name>A0A0C2ZMV8_9AGAM</name>